<dbReference type="EC" id="2.7.1.180" evidence="2 11"/>
<evidence type="ECO:0000256" key="11">
    <source>
        <dbReference type="PIRNR" id="PIRNR006268"/>
    </source>
</evidence>
<comment type="catalytic activity">
    <reaction evidence="10 11">
        <text>L-threonyl-[protein] + FAD = FMN-L-threonyl-[protein] + AMP + H(+)</text>
        <dbReference type="Rhea" id="RHEA:36847"/>
        <dbReference type="Rhea" id="RHEA-COMP:11060"/>
        <dbReference type="Rhea" id="RHEA-COMP:11061"/>
        <dbReference type="ChEBI" id="CHEBI:15378"/>
        <dbReference type="ChEBI" id="CHEBI:30013"/>
        <dbReference type="ChEBI" id="CHEBI:57692"/>
        <dbReference type="ChEBI" id="CHEBI:74257"/>
        <dbReference type="ChEBI" id="CHEBI:456215"/>
        <dbReference type="EC" id="2.7.1.180"/>
    </reaction>
</comment>
<keyword evidence="8 11" id="KW-0460">Magnesium</keyword>
<keyword evidence="6 11" id="KW-0479">Metal-binding</keyword>
<dbReference type="InterPro" id="IPR003374">
    <property type="entry name" value="ApbE-like_sf"/>
</dbReference>
<evidence type="ECO:0000313" key="14">
    <source>
        <dbReference type="Proteomes" id="UP001169760"/>
    </source>
</evidence>
<keyword evidence="4 11" id="KW-0285">Flavoprotein</keyword>
<dbReference type="AlphaFoldDB" id="A0AAW7X7Q3"/>
<evidence type="ECO:0000256" key="1">
    <source>
        <dbReference type="ARBA" id="ARBA00008282"/>
    </source>
</evidence>
<dbReference type="GO" id="GO:0046872">
    <property type="term" value="F:metal ion binding"/>
    <property type="evidence" value="ECO:0007669"/>
    <property type="project" value="UniProtKB-UniRule"/>
</dbReference>
<dbReference type="PANTHER" id="PTHR30040">
    <property type="entry name" value="THIAMINE BIOSYNTHESIS LIPOPROTEIN APBE"/>
    <property type="match status" value="1"/>
</dbReference>
<keyword evidence="7 11" id="KW-0274">FAD</keyword>
<gene>
    <name evidence="13" type="ORF">Q4521_10420</name>
</gene>
<dbReference type="SUPFAM" id="SSF143631">
    <property type="entry name" value="ApbE-like"/>
    <property type="match status" value="1"/>
</dbReference>
<dbReference type="PIRSF" id="PIRSF006268">
    <property type="entry name" value="ApbE"/>
    <property type="match status" value="1"/>
</dbReference>
<dbReference type="EMBL" id="JAUOPB010000007">
    <property type="protein sequence ID" value="MDO6422887.1"/>
    <property type="molecule type" value="Genomic_DNA"/>
</dbReference>
<dbReference type="Gene3D" id="3.10.520.10">
    <property type="entry name" value="ApbE-like domains"/>
    <property type="match status" value="1"/>
</dbReference>
<reference evidence="13" key="1">
    <citation type="submission" date="2023-07" db="EMBL/GenBank/DDBJ databases">
        <title>Genome content predicts the carbon catabolic preferences of heterotrophic bacteria.</title>
        <authorList>
            <person name="Gralka M."/>
        </authorList>
    </citation>
    <scope>NUCLEOTIDE SEQUENCE</scope>
    <source>
        <strain evidence="13">I3M17_2</strain>
    </source>
</reference>
<sequence length="299" mass="32874">MGSTDTPITFLSKQQAWVGLFKLMASECEIHIRTSEASFAQKTITQAYREAKRIEQHFSRYITGNALHTINNSPNTPITLDTEYCELLNYALTLYDISDGMFDISCGALRHLWRFNTTEQQPPTQAQLDAALRNIGLNKIHWSAPQLTLPQGMELDFGGIGKEYAVDKAAQVIQGVFDGEYLVNFGGDCYCKGSAESPWTIAVESINSPADATNNTVTLLEGGVATSGTTKRFFTSGGKRFGHILNPKTARPIEHAPLSVTVVHQSCLSAGALATLAMLEGKAAEQYLQEQELIHWVLR</sequence>
<dbReference type="PANTHER" id="PTHR30040:SF2">
    <property type="entry name" value="FAD:PROTEIN FMN TRANSFERASE"/>
    <property type="match status" value="1"/>
</dbReference>
<feature type="binding site" evidence="12">
    <location>
        <position position="275"/>
    </location>
    <ligand>
        <name>Mg(2+)</name>
        <dbReference type="ChEBI" id="CHEBI:18420"/>
    </ligand>
</feature>
<evidence type="ECO:0000256" key="12">
    <source>
        <dbReference type="PIRSR" id="PIRSR006268-2"/>
    </source>
</evidence>
<accession>A0AAW7X7Q3</accession>
<dbReference type="Proteomes" id="UP001169760">
    <property type="component" value="Unassembled WGS sequence"/>
</dbReference>
<evidence type="ECO:0000256" key="5">
    <source>
        <dbReference type="ARBA" id="ARBA00022679"/>
    </source>
</evidence>
<evidence type="ECO:0000256" key="7">
    <source>
        <dbReference type="ARBA" id="ARBA00022827"/>
    </source>
</evidence>
<proteinExistence type="inferred from homology"/>
<feature type="binding site" evidence="12">
    <location>
        <position position="159"/>
    </location>
    <ligand>
        <name>Mg(2+)</name>
        <dbReference type="ChEBI" id="CHEBI:18420"/>
    </ligand>
</feature>
<comment type="cofactor">
    <cofactor evidence="12">
        <name>Mg(2+)</name>
        <dbReference type="ChEBI" id="CHEBI:18420"/>
    </cofactor>
    <cofactor evidence="12">
        <name>Mn(2+)</name>
        <dbReference type="ChEBI" id="CHEBI:29035"/>
    </cofactor>
    <text evidence="12">Magnesium. Can also use manganese.</text>
</comment>
<dbReference type="Pfam" id="PF02424">
    <property type="entry name" value="ApbE"/>
    <property type="match status" value="1"/>
</dbReference>
<evidence type="ECO:0000256" key="10">
    <source>
        <dbReference type="ARBA" id="ARBA00048540"/>
    </source>
</evidence>
<evidence type="ECO:0000313" key="13">
    <source>
        <dbReference type="EMBL" id="MDO6422887.1"/>
    </source>
</evidence>
<protein>
    <recommendedName>
        <fullName evidence="3 11">FAD:protein FMN transferase</fullName>
        <ecNumber evidence="2 11">2.7.1.180</ecNumber>
    </recommendedName>
    <alternativeName>
        <fullName evidence="9 11">Flavin transferase</fullName>
    </alternativeName>
</protein>
<comment type="caution">
    <text evidence="13">The sequence shown here is derived from an EMBL/GenBank/DDBJ whole genome shotgun (WGS) entry which is preliminary data.</text>
</comment>
<name>A0AAW7X7Q3_9GAMM</name>
<evidence type="ECO:0000256" key="6">
    <source>
        <dbReference type="ARBA" id="ARBA00022723"/>
    </source>
</evidence>
<dbReference type="InterPro" id="IPR024932">
    <property type="entry name" value="ApbE"/>
</dbReference>
<evidence type="ECO:0000256" key="3">
    <source>
        <dbReference type="ARBA" id="ARBA00016337"/>
    </source>
</evidence>
<evidence type="ECO:0000256" key="8">
    <source>
        <dbReference type="ARBA" id="ARBA00022842"/>
    </source>
</evidence>
<organism evidence="13 14">
    <name type="scientific">Saccharophagus degradans</name>
    <dbReference type="NCBI Taxonomy" id="86304"/>
    <lineage>
        <taxon>Bacteria</taxon>
        <taxon>Pseudomonadati</taxon>
        <taxon>Pseudomonadota</taxon>
        <taxon>Gammaproteobacteria</taxon>
        <taxon>Cellvibrionales</taxon>
        <taxon>Cellvibrionaceae</taxon>
        <taxon>Saccharophagus</taxon>
    </lineage>
</organism>
<dbReference type="GO" id="GO:0016740">
    <property type="term" value="F:transferase activity"/>
    <property type="evidence" value="ECO:0007669"/>
    <property type="project" value="UniProtKB-UniRule"/>
</dbReference>
<dbReference type="RefSeq" id="WP_303492761.1">
    <property type="nucleotide sequence ID" value="NZ_JAUOPB010000007.1"/>
</dbReference>
<comment type="similarity">
    <text evidence="1 11">Belongs to the ApbE family.</text>
</comment>
<evidence type="ECO:0000256" key="9">
    <source>
        <dbReference type="ARBA" id="ARBA00031306"/>
    </source>
</evidence>
<keyword evidence="5 11" id="KW-0808">Transferase</keyword>
<evidence type="ECO:0000256" key="4">
    <source>
        <dbReference type="ARBA" id="ARBA00022630"/>
    </source>
</evidence>
<evidence type="ECO:0000256" key="2">
    <source>
        <dbReference type="ARBA" id="ARBA00011955"/>
    </source>
</evidence>